<keyword evidence="2" id="KW-1185">Reference proteome</keyword>
<accession>A0A846TQG3</accession>
<dbReference type="Proteomes" id="UP000521379">
    <property type="component" value="Unassembled WGS sequence"/>
</dbReference>
<proteinExistence type="predicted"/>
<evidence type="ECO:0000313" key="1">
    <source>
        <dbReference type="EMBL" id="NKE09150.1"/>
    </source>
</evidence>
<protein>
    <submittedName>
        <fullName evidence="1">DUF3515 family protein</fullName>
    </submittedName>
</protein>
<name>A0A846TQG3_9MICC</name>
<sequence>MGVALTGCGAGTVAVTAAEDAANPDCAPAMLAMPDAISDQDQRQTTSQGTTAYGDPAAMVVRCGVTPPAPTTDMCSRVNGVDWIIRETDDPNQWQATTYGRNPAFEVTFDTTVVPSSTALIDLGSAVTTVDQDRECLSVDEALDAS</sequence>
<evidence type="ECO:0000313" key="2">
    <source>
        <dbReference type="Proteomes" id="UP000521379"/>
    </source>
</evidence>
<dbReference type="Pfam" id="PF12028">
    <property type="entry name" value="DUF3515"/>
    <property type="match status" value="1"/>
</dbReference>
<dbReference type="AlphaFoldDB" id="A0A846TQG3"/>
<dbReference type="EMBL" id="JAAVUN010000005">
    <property type="protein sequence ID" value="NKE09150.1"/>
    <property type="molecule type" value="Genomic_DNA"/>
</dbReference>
<reference evidence="1 2" key="1">
    <citation type="submission" date="2020-02" db="EMBL/GenBank/DDBJ databases">
        <authorList>
            <person name="Sun Q."/>
        </authorList>
    </citation>
    <scope>NUCLEOTIDE SEQUENCE [LARGE SCALE GENOMIC DNA]</scope>
    <source>
        <strain evidence="1 2">YIM 13062</strain>
    </source>
</reference>
<gene>
    <name evidence="1" type="ORF">GTW58_04160</name>
</gene>
<dbReference type="InterPro" id="IPR021903">
    <property type="entry name" value="DUF3515"/>
</dbReference>
<organism evidence="1 2">
    <name type="scientific">Kocuria subflava</name>
    <dbReference type="NCBI Taxonomy" id="1736139"/>
    <lineage>
        <taxon>Bacteria</taxon>
        <taxon>Bacillati</taxon>
        <taxon>Actinomycetota</taxon>
        <taxon>Actinomycetes</taxon>
        <taxon>Micrococcales</taxon>
        <taxon>Micrococcaceae</taxon>
        <taxon>Kocuria</taxon>
    </lineage>
</organism>
<comment type="caution">
    <text evidence="1">The sequence shown here is derived from an EMBL/GenBank/DDBJ whole genome shotgun (WGS) entry which is preliminary data.</text>
</comment>